<feature type="non-terminal residue" evidence="6">
    <location>
        <position position="1"/>
    </location>
</feature>
<protein>
    <recommendedName>
        <fullName evidence="5">Xylanolytic transcriptional activator regulatory domain-containing protein</fullName>
    </recommendedName>
</protein>
<dbReference type="PANTHER" id="PTHR47840:SF1">
    <property type="entry name" value="ZN(II)2CYS6 TRANSCRIPTION FACTOR (EUROFUNG)"/>
    <property type="match status" value="1"/>
</dbReference>
<keyword evidence="3" id="KW-0539">Nucleus</keyword>
<gene>
    <name evidence="6" type="ORF">K490DRAFT_34348</name>
</gene>
<feature type="domain" description="Xylanolytic transcriptional activator regulatory" evidence="5">
    <location>
        <begin position="111"/>
        <end position="177"/>
    </location>
</feature>
<dbReference type="GO" id="GO:0003677">
    <property type="term" value="F:DNA binding"/>
    <property type="evidence" value="ECO:0007669"/>
    <property type="project" value="InterPro"/>
</dbReference>
<name>A0A9P4I0R5_9PEZI</name>
<dbReference type="EMBL" id="ML978712">
    <property type="protein sequence ID" value="KAF2090645.1"/>
    <property type="molecule type" value="Genomic_DNA"/>
</dbReference>
<feature type="region of interest" description="Disordered" evidence="4">
    <location>
        <begin position="437"/>
        <end position="533"/>
    </location>
</feature>
<sequence>LPPPEAIEALLAVHEPWWVAWRNRLLSATSYEGKSLIEFAAAVLRKGNPSELGMLLLCVGIAQEVDDLKRYLDMVQALIVSDDDYAATVEGMQCTILQTKCYTEIGQPRRAWLATRRGLTSAQLTGLHRNHTSSPLLKNIWWHLFQGDRFLSLLLGLPYGIADNHCDLQFPVPSPNSCLVEQTGHFMVKIALLAGQVIDRTQGVRDLSFASALEIDQRLDILAGEVCAGFWSPQEPPLNDNTKMAQMRDCLLAQICFHQLRVYLHLPFMLKSTNDPKLSYSRTACFGSSRDLLRVYQHLRDVNGIPLYECKVIDFLGFTAAVIIMLGLLGYGRHPTPNPSSTPSFSPFSAAAVPTAAPSASEDEADWSLIESTMTIFQRAAHEKGGKVAMQCARVLGQLRSLRHREPVGPETPDGSAQDYRIAIPYFGTISVRRGARVGNDDDATSGDASTDTTARANERKAYPGVATNTTSSSSSSNASLAQSQQRHQSNSRVWPPSQQHQTPTPTPTYMYPPPPDSAQDPSPSIAPDGLYMQQGGALEGTCGLGLGFDAGHVGGVGLMPWQTGAGMDIDQDWGWYLQ</sequence>
<evidence type="ECO:0000256" key="4">
    <source>
        <dbReference type="SAM" id="MobiDB-lite"/>
    </source>
</evidence>
<evidence type="ECO:0000256" key="3">
    <source>
        <dbReference type="ARBA" id="ARBA00023242"/>
    </source>
</evidence>
<evidence type="ECO:0000256" key="2">
    <source>
        <dbReference type="ARBA" id="ARBA00023163"/>
    </source>
</evidence>
<dbReference type="PANTHER" id="PTHR47840">
    <property type="entry name" value="ZN(II)2CYS6 TRANSCRIPTION FACTOR (EUROFUNG)-RELATED"/>
    <property type="match status" value="1"/>
</dbReference>
<feature type="compositionally biased region" description="Low complexity" evidence="4">
    <location>
        <begin position="467"/>
        <end position="486"/>
    </location>
</feature>
<keyword evidence="2" id="KW-0804">Transcription</keyword>
<keyword evidence="1" id="KW-0805">Transcription regulation</keyword>
<dbReference type="GO" id="GO:0006351">
    <property type="term" value="P:DNA-templated transcription"/>
    <property type="evidence" value="ECO:0007669"/>
    <property type="project" value="InterPro"/>
</dbReference>
<dbReference type="AlphaFoldDB" id="A0A9P4I0R5"/>
<feature type="compositionally biased region" description="Pro residues" evidence="4">
    <location>
        <begin position="505"/>
        <end position="517"/>
    </location>
</feature>
<dbReference type="GO" id="GO:0008270">
    <property type="term" value="F:zinc ion binding"/>
    <property type="evidence" value="ECO:0007669"/>
    <property type="project" value="InterPro"/>
</dbReference>
<evidence type="ECO:0000256" key="1">
    <source>
        <dbReference type="ARBA" id="ARBA00023015"/>
    </source>
</evidence>
<reference evidence="6" key="1">
    <citation type="journal article" date="2020" name="Stud. Mycol.">
        <title>101 Dothideomycetes genomes: a test case for predicting lifestyles and emergence of pathogens.</title>
        <authorList>
            <person name="Haridas S."/>
            <person name="Albert R."/>
            <person name="Binder M."/>
            <person name="Bloem J."/>
            <person name="Labutti K."/>
            <person name="Salamov A."/>
            <person name="Andreopoulos B."/>
            <person name="Baker S."/>
            <person name="Barry K."/>
            <person name="Bills G."/>
            <person name="Bluhm B."/>
            <person name="Cannon C."/>
            <person name="Castanera R."/>
            <person name="Culley D."/>
            <person name="Daum C."/>
            <person name="Ezra D."/>
            <person name="Gonzalez J."/>
            <person name="Henrissat B."/>
            <person name="Kuo A."/>
            <person name="Liang C."/>
            <person name="Lipzen A."/>
            <person name="Lutzoni F."/>
            <person name="Magnuson J."/>
            <person name="Mondo S."/>
            <person name="Nolan M."/>
            <person name="Ohm R."/>
            <person name="Pangilinan J."/>
            <person name="Park H.-J."/>
            <person name="Ramirez L."/>
            <person name="Alfaro M."/>
            <person name="Sun H."/>
            <person name="Tritt A."/>
            <person name="Yoshinaga Y."/>
            <person name="Zwiers L.-H."/>
            <person name="Turgeon B."/>
            <person name="Goodwin S."/>
            <person name="Spatafora J."/>
            <person name="Crous P."/>
            <person name="Grigoriev I."/>
        </authorList>
    </citation>
    <scope>NUCLEOTIDE SEQUENCE</scope>
    <source>
        <strain evidence="6">CBS 121410</strain>
    </source>
</reference>
<dbReference type="CDD" id="cd12148">
    <property type="entry name" value="fungal_TF_MHR"/>
    <property type="match status" value="1"/>
</dbReference>
<feature type="compositionally biased region" description="Low complexity" evidence="4">
    <location>
        <begin position="446"/>
        <end position="456"/>
    </location>
</feature>
<proteinExistence type="predicted"/>
<evidence type="ECO:0000313" key="7">
    <source>
        <dbReference type="Proteomes" id="UP000799776"/>
    </source>
</evidence>
<keyword evidence="7" id="KW-1185">Reference proteome</keyword>
<dbReference type="InterPro" id="IPR007219">
    <property type="entry name" value="XnlR_reg_dom"/>
</dbReference>
<evidence type="ECO:0000259" key="5">
    <source>
        <dbReference type="SMART" id="SM00906"/>
    </source>
</evidence>
<evidence type="ECO:0000313" key="6">
    <source>
        <dbReference type="EMBL" id="KAF2090645.1"/>
    </source>
</evidence>
<dbReference type="SMART" id="SM00906">
    <property type="entry name" value="Fungal_trans"/>
    <property type="match status" value="1"/>
</dbReference>
<organism evidence="6 7">
    <name type="scientific">Saccharata proteae CBS 121410</name>
    <dbReference type="NCBI Taxonomy" id="1314787"/>
    <lineage>
        <taxon>Eukaryota</taxon>
        <taxon>Fungi</taxon>
        <taxon>Dikarya</taxon>
        <taxon>Ascomycota</taxon>
        <taxon>Pezizomycotina</taxon>
        <taxon>Dothideomycetes</taxon>
        <taxon>Dothideomycetes incertae sedis</taxon>
        <taxon>Botryosphaeriales</taxon>
        <taxon>Saccharataceae</taxon>
        <taxon>Saccharata</taxon>
    </lineage>
</organism>
<dbReference type="OrthoDB" id="6509908at2759"/>
<dbReference type="Proteomes" id="UP000799776">
    <property type="component" value="Unassembled WGS sequence"/>
</dbReference>
<accession>A0A9P4I0R5</accession>
<comment type="caution">
    <text evidence="6">The sequence shown here is derived from an EMBL/GenBank/DDBJ whole genome shotgun (WGS) entry which is preliminary data.</text>
</comment>
<feature type="compositionally biased region" description="Low complexity" evidence="4">
    <location>
        <begin position="518"/>
        <end position="529"/>
    </location>
</feature>